<dbReference type="AlphaFoldDB" id="A0A4V3UTB0"/>
<dbReference type="InterPro" id="IPR025495">
    <property type="entry name" value="DUF4386"/>
</dbReference>
<keyword evidence="1" id="KW-1133">Transmembrane helix</keyword>
<evidence type="ECO:0000313" key="3">
    <source>
        <dbReference type="Proteomes" id="UP000306317"/>
    </source>
</evidence>
<feature type="transmembrane region" description="Helical" evidence="1">
    <location>
        <begin position="51"/>
        <end position="74"/>
    </location>
</feature>
<evidence type="ECO:0000256" key="1">
    <source>
        <dbReference type="SAM" id="Phobius"/>
    </source>
</evidence>
<gene>
    <name evidence="2" type="ORF">B1991_00600</name>
</gene>
<evidence type="ECO:0000313" key="2">
    <source>
        <dbReference type="EMBL" id="THD09961.1"/>
    </source>
</evidence>
<dbReference type="Proteomes" id="UP000306317">
    <property type="component" value="Unassembled WGS sequence"/>
</dbReference>
<sequence>MTNESRLARCAGLVYLVVVVTGFFSLGYVPGQLAAAGNHEAVLTNIVSQQGLFRAGVAAFLVEQVAFLALPLLLFRLLGGVHRHAAVAMVALAFAGVPIAVLGVAHRLDALQLLTDAGSLPVDIAHAMAWLSLKSYGHAIFVASLFWGLWLFPFGWLVVRCGKLPRALGVLLMLGGAGYLVDVFGMLLLEGYARAAFSDVVHLPAAVGEVGTCLWLLVMGVRTAGGQARMIEGGQA</sequence>
<reference evidence="2 3" key="1">
    <citation type="submission" date="2017-02" db="EMBL/GenBank/DDBJ databases">
        <title>Whole genome sequencing of Rhodanobacter lindaniclasticus DSM 17932.</title>
        <authorList>
            <person name="Kumar S."/>
            <person name="Patil P."/>
            <person name="Patil P.B."/>
        </authorList>
    </citation>
    <scope>NUCLEOTIDE SEQUENCE [LARGE SCALE GENOMIC DNA]</scope>
    <source>
        <strain evidence="2 3">DSM 17932</strain>
    </source>
</reference>
<proteinExistence type="predicted"/>
<feature type="transmembrane region" description="Helical" evidence="1">
    <location>
        <begin position="12"/>
        <end position="31"/>
    </location>
</feature>
<keyword evidence="3" id="KW-1185">Reference proteome</keyword>
<dbReference type="EMBL" id="MWIO01000003">
    <property type="protein sequence ID" value="THD09961.1"/>
    <property type="molecule type" value="Genomic_DNA"/>
</dbReference>
<feature type="transmembrane region" description="Helical" evidence="1">
    <location>
        <begin position="170"/>
        <end position="189"/>
    </location>
</feature>
<evidence type="ECO:0008006" key="4">
    <source>
        <dbReference type="Google" id="ProtNLM"/>
    </source>
</evidence>
<feature type="transmembrane region" description="Helical" evidence="1">
    <location>
        <begin position="136"/>
        <end position="158"/>
    </location>
</feature>
<dbReference type="RefSeq" id="WP_136256766.1">
    <property type="nucleotide sequence ID" value="NZ_MWIO01000003.1"/>
</dbReference>
<keyword evidence="1" id="KW-0812">Transmembrane</keyword>
<feature type="transmembrane region" description="Helical" evidence="1">
    <location>
        <begin position="201"/>
        <end position="221"/>
    </location>
</feature>
<name>A0A4V3UTB0_9GAMM</name>
<protein>
    <recommendedName>
        <fullName evidence="4">DUF4386 domain-containing protein</fullName>
    </recommendedName>
</protein>
<keyword evidence="1" id="KW-0472">Membrane</keyword>
<accession>A0A4V3UTB0</accession>
<feature type="transmembrane region" description="Helical" evidence="1">
    <location>
        <begin position="86"/>
        <end position="105"/>
    </location>
</feature>
<dbReference type="Pfam" id="PF14329">
    <property type="entry name" value="DUF4386"/>
    <property type="match status" value="1"/>
</dbReference>
<comment type="caution">
    <text evidence="2">The sequence shown here is derived from an EMBL/GenBank/DDBJ whole genome shotgun (WGS) entry which is preliminary data.</text>
</comment>
<organism evidence="2 3">
    <name type="scientific">Rhodanobacter lindaniclasticus</name>
    <dbReference type="NCBI Taxonomy" id="75310"/>
    <lineage>
        <taxon>Bacteria</taxon>
        <taxon>Pseudomonadati</taxon>
        <taxon>Pseudomonadota</taxon>
        <taxon>Gammaproteobacteria</taxon>
        <taxon>Lysobacterales</taxon>
        <taxon>Rhodanobacteraceae</taxon>
        <taxon>Rhodanobacter</taxon>
    </lineage>
</organism>
<dbReference type="OrthoDB" id="1160166at2"/>